<dbReference type="InterPro" id="IPR011008">
    <property type="entry name" value="Dimeric_a/b-barrel"/>
</dbReference>
<dbReference type="EMBL" id="CDPU01000059">
    <property type="protein sequence ID" value="CEO55981.1"/>
    <property type="molecule type" value="Genomic_DNA"/>
</dbReference>
<feature type="domain" description="Stress-response A/B barrel" evidence="1">
    <location>
        <begin position="6"/>
        <end position="102"/>
    </location>
</feature>
<evidence type="ECO:0000313" key="2">
    <source>
        <dbReference type="EMBL" id="CEO55981.1"/>
    </source>
</evidence>
<name>A0A0B7KML2_BIOOC</name>
<dbReference type="Gene3D" id="3.30.70.100">
    <property type="match status" value="1"/>
</dbReference>
<accession>A0A0B7KML2</accession>
<dbReference type="InterPro" id="IPR013097">
    <property type="entry name" value="Dabb"/>
</dbReference>
<evidence type="ECO:0000259" key="1">
    <source>
        <dbReference type="PROSITE" id="PS51502"/>
    </source>
</evidence>
<gene>
    <name evidence="2" type="ORF">BN869_000012039_1</name>
    <name evidence="3" type="ORF">IM811_011709</name>
</gene>
<organism evidence="2">
    <name type="scientific">Bionectria ochroleuca</name>
    <name type="common">Gliocladium roseum</name>
    <dbReference type="NCBI Taxonomy" id="29856"/>
    <lineage>
        <taxon>Eukaryota</taxon>
        <taxon>Fungi</taxon>
        <taxon>Dikarya</taxon>
        <taxon>Ascomycota</taxon>
        <taxon>Pezizomycotina</taxon>
        <taxon>Sordariomycetes</taxon>
        <taxon>Hypocreomycetidae</taxon>
        <taxon>Hypocreales</taxon>
        <taxon>Bionectriaceae</taxon>
        <taxon>Clonostachys</taxon>
    </lineage>
</organism>
<dbReference type="Pfam" id="PF07876">
    <property type="entry name" value="Dabb"/>
    <property type="match status" value="1"/>
</dbReference>
<dbReference type="Proteomes" id="UP000616885">
    <property type="component" value="Unassembled WGS sequence"/>
</dbReference>
<dbReference type="SMART" id="SM00886">
    <property type="entry name" value="Dabb"/>
    <property type="match status" value="1"/>
</dbReference>
<proteinExistence type="predicted"/>
<reference evidence="2" key="1">
    <citation type="submission" date="2015-01" db="EMBL/GenBank/DDBJ databases">
        <authorList>
            <person name="Durling Mikael"/>
        </authorList>
    </citation>
    <scope>NUCLEOTIDE SEQUENCE</scope>
</reference>
<reference evidence="3" key="2">
    <citation type="submission" date="2020-10" db="EMBL/GenBank/DDBJ databases">
        <title>High-Quality Genome Resource of Clonostachys rosea strain S41 by Oxford Nanopore Long-Read Sequencing.</title>
        <authorList>
            <person name="Wang H."/>
        </authorList>
    </citation>
    <scope>NUCLEOTIDE SEQUENCE</scope>
    <source>
        <strain evidence="3">S41</strain>
    </source>
</reference>
<dbReference type="PROSITE" id="PS51502">
    <property type="entry name" value="S_R_A_B_BARREL"/>
    <property type="match status" value="1"/>
</dbReference>
<protein>
    <recommendedName>
        <fullName evidence="1">Stress-response A/B barrel domain-containing protein</fullName>
    </recommendedName>
</protein>
<sequence length="106" mass="11808">MSSSRINRITLFKIPNTEDQQKLLAIYKQMPAKAVKDGKPYILSVTAGTAKPDQRAQGFTIAVISVFSSVDDMVYYDNECAAHAELKSFAKTVHQGAMMVFFENEL</sequence>
<evidence type="ECO:0000313" key="3">
    <source>
        <dbReference type="EMBL" id="KAF9752951.1"/>
    </source>
</evidence>
<dbReference type="AlphaFoldDB" id="A0A0B7KML2"/>
<dbReference type="SUPFAM" id="SSF54909">
    <property type="entry name" value="Dimeric alpha+beta barrel"/>
    <property type="match status" value="1"/>
</dbReference>
<dbReference type="EMBL" id="JADCTT010000004">
    <property type="protein sequence ID" value="KAF9752951.1"/>
    <property type="molecule type" value="Genomic_DNA"/>
</dbReference>